<proteinExistence type="predicted"/>
<dbReference type="InterPro" id="IPR001841">
    <property type="entry name" value="Znf_RING"/>
</dbReference>
<evidence type="ECO:0000256" key="2">
    <source>
        <dbReference type="SAM" id="MobiDB-lite"/>
    </source>
</evidence>
<dbReference type="GO" id="GO:0004842">
    <property type="term" value="F:ubiquitin-protein transferase activity"/>
    <property type="evidence" value="ECO:0007669"/>
    <property type="project" value="InterPro"/>
</dbReference>
<dbReference type="PROSITE" id="PS50089">
    <property type="entry name" value="ZF_RING_2"/>
    <property type="match status" value="1"/>
</dbReference>
<comment type="caution">
    <text evidence="4">The sequence shown here is derived from an EMBL/GenBank/DDBJ whole genome shotgun (WGS) entry which is preliminary data.</text>
</comment>
<dbReference type="Pfam" id="PF14570">
    <property type="entry name" value="zf-RING_4"/>
    <property type="match status" value="1"/>
</dbReference>
<evidence type="ECO:0000313" key="5">
    <source>
        <dbReference type="Proteomes" id="UP000525078"/>
    </source>
</evidence>
<dbReference type="Proteomes" id="UP000525078">
    <property type="component" value="Unassembled WGS sequence"/>
</dbReference>
<evidence type="ECO:0000259" key="3">
    <source>
        <dbReference type="PROSITE" id="PS50089"/>
    </source>
</evidence>
<feature type="domain" description="RING-type" evidence="3">
    <location>
        <begin position="263"/>
        <end position="305"/>
    </location>
</feature>
<feature type="region of interest" description="Disordered" evidence="2">
    <location>
        <begin position="55"/>
        <end position="139"/>
    </location>
</feature>
<sequence length="418" mass="45220">MVSDSVANASIPSVQHNSKDLGKKKRARTAKLKQCKLDVRREQWLSQVAVKNKCCKEEMDGVQPAKERNRPLGNLETIPRGGENDGSNHHNDSDSDSPSNSPTSLTSSVLGSHGSGTNFTGSSSSSSSSSSSGGCCSGSITEEEEDDGCLDDWEAVADALAANDKSETPCTESPPDCEVVPQLVSSCQETNGSGLDVESTKSDLTTAVPKGSGSTRAWRPDDAFRPQCLPNLSKQLSLPNSNRQHYGFGVVPWTHNTIPPSNCPICCEDLDLTDTSFLPCLCGFRLCLFCHNKILEADRRCPGCRKPYDCAPVKAEAEAIVQGGSLTVRLGRSCSMVTRPFQSFNWEDLGEICQEFIVSLIVVIGIQMAIDCDWNKSKQLAVDIGNVAGSMLQKWKFWDYIQFSLVMSYIIGSGIKAV</sequence>
<organism evidence="4 5">
    <name type="scientific">Cannabis sativa</name>
    <name type="common">Hemp</name>
    <name type="synonym">Marijuana</name>
    <dbReference type="NCBI Taxonomy" id="3483"/>
    <lineage>
        <taxon>Eukaryota</taxon>
        <taxon>Viridiplantae</taxon>
        <taxon>Streptophyta</taxon>
        <taxon>Embryophyta</taxon>
        <taxon>Tracheophyta</taxon>
        <taxon>Spermatophyta</taxon>
        <taxon>Magnoliopsida</taxon>
        <taxon>eudicotyledons</taxon>
        <taxon>Gunneridae</taxon>
        <taxon>Pentapetalae</taxon>
        <taxon>rosids</taxon>
        <taxon>fabids</taxon>
        <taxon>Rosales</taxon>
        <taxon>Cannabaceae</taxon>
        <taxon>Cannabis</taxon>
    </lineage>
</organism>
<dbReference type="InterPro" id="IPR039515">
    <property type="entry name" value="NOT4_mRING-HC-C4C4"/>
</dbReference>
<dbReference type="CDD" id="cd16618">
    <property type="entry name" value="mRING-HC-C4C4_CNOT4"/>
    <property type="match status" value="1"/>
</dbReference>
<evidence type="ECO:0000313" key="4">
    <source>
        <dbReference type="EMBL" id="KAF4352555.1"/>
    </source>
</evidence>
<feature type="region of interest" description="Disordered" evidence="2">
    <location>
        <begin position="1"/>
        <end position="36"/>
    </location>
</feature>
<feature type="compositionally biased region" description="Polar residues" evidence="2">
    <location>
        <begin position="1"/>
        <end position="16"/>
    </location>
</feature>
<dbReference type="PANTHER" id="PTHR12603:SF0">
    <property type="entry name" value="CCR4-NOT TRANSCRIPTION COMPLEX SUBUNIT 4"/>
    <property type="match status" value="1"/>
</dbReference>
<dbReference type="FunFam" id="3.30.40.10:FF:000383">
    <property type="entry name" value="RING/U-box superfamily protein"/>
    <property type="match status" value="1"/>
</dbReference>
<gene>
    <name evidence="4" type="ORF">F8388_012251</name>
</gene>
<dbReference type="GO" id="GO:0030014">
    <property type="term" value="C:CCR4-NOT complex"/>
    <property type="evidence" value="ECO:0007669"/>
    <property type="project" value="InterPro"/>
</dbReference>
<dbReference type="Gene3D" id="3.30.40.10">
    <property type="entry name" value="Zinc/RING finger domain, C3HC4 (zinc finger)"/>
    <property type="match status" value="1"/>
</dbReference>
<feature type="compositionally biased region" description="Low complexity" evidence="2">
    <location>
        <begin position="96"/>
        <end position="139"/>
    </location>
</feature>
<dbReference type="GO" id="GO:0016567">
    <property type="term" value="P:protein ubiquitination"/>
    <property type="evidence" value="ECO:0007669"/>
    <property type="project" value="TreeGrafter"/>
</dbReference>
<name>A0A7J6E2B3_CANSA</name>
<dbReference type="AlphaFoldDB" id="A0A7J6E2B3"/>
<dbReference type="GO" id="GO:0008270">
    <property type="term" value="F:zinc ion binding"/>
    <property type="evidence" value="ECO:0007669"/>
    <property type="project" value="UniProtKB-KW"/>
</dbReference>
<dbReference type="PANTHER" id="PTHR12603">
    <property type="entry name" value="CCR4-NOT TRANSCRIPTION COMPLEX RELATED"/>
    <property type="match status" value="1"/>
</dbReference>
<keyword evidence="1" id="KW-0863">Zinc-finger</keyword>
<dbReference type="SUPFAM" id="SSF57850">
    <property type="entry name" value="RING/U-box"/>
    <property type="match status" value="1"/>
</dbReference>
<reference evidence="4 5" key="1">
    <citation type="journal article" date="2020" name="bioRxiv">
        <title>Sequence and annotation of 42 cannabis genomes reveals extensive copy number variation in cannabinoid synthesis and pathogen resistance genes.</title>
        <authorList>
            <person name="Mckernan K.J."/>
            <person name="Helbert Y."/>
            <person name="Kane L.T."/>
            <person name="Ebling H."/>
            <person name="Zhang L."/>
            <person name="Liu B."/>
            <person name="Eaton Z."/>
            <person name="Mclaughlin S."/>
            <person name="Kingan S."/>
            <person name="Baybayan P."/>
            <person name="Concepcion G."/>
            <person name="Jordan M."/>
            <person name="Riva A."/>
            <person name="Barbazuk W."/>
            <person name="Harkins T."/>
        </authorList>
    </citation>
    <scope>NUCLEOTIDE SEQUENCE [LARGE SCALE GENOMIC DNA]</scope>
    <source>
        <strain evidence="5">cv. Jamaican Lion 4</strain>
        <tissue evidence="4">Leaf</tissue>
    </source>
</reference>
<keyword evidence="1" id="KW-0479">Metal-binding</keyword>
<keyword evidence="1" id="KW-0862">Zinc</keyword>
<evidence type="ECO:0000256" key="1">
    <source>
        <dbReference type="PROSITE-ProRule" id="PRU00175"/>
    </source>
</evidence>
<dbReference type="InterPro" id="IPR039780">
    <property type="entry name" value="Mot2"/>
</dbReference>
<dbReference type="EMBL" id="JAATIP010000312">
    <property type="protein sequence ID" value="KAF4352555.1"/>
    <property type="molecule type" value="Genomic_DNA"/>
</dbReference>
<feature type="compositionally biased region" description="Basic residues" evidence="2">
    <location>
        <begin position="22"/>
        <end position="34"/>
    </location>
</feature>
<feature type="compositionally biased region" description="Basic and acidic residues" evidence="2">
    <location>
        <begin position="82"/>
        <end position="93"/>
    </location>
</feature>
<feature type="region of interest" description="Disordered" evidence="2">
    <location>
        <begin position="188"/>
        <end position="216"/>
    </location>
</feature>
<accession>A0A7J6E2B3</accession>
<dbReference type="InterPro" id="IPR013083">
    <property type="entry name" value="Znf_RING/FYVE/PHD"/>
</dbReference>
<protein>
    <recommendedName>
        <fullName evidence="3">RING-type domain-containing protein</fullName>
    </recommendedName>
</protein>
<feature type="compositionally biased region" description="Basic and acidic residues" evidence="2">
    <location>
        <begin position="55"/>
        <end position="70"/>
    </location>
</feature>